<keyword evidence="3 8" id="KW-0813">Transport</keyword>
<dbReference type="AlphaFoldDB" id="B5IDA1"/>
<comment type="subcellular location">
    <subcellularLocation>
        <location evidence="1 8">Cell membrane</location>
        <topology evidence="1 8">Multi-pass membrane protein</topology>
    </subcellularLocation>
</comment>
<proteinExistence type="inferred from homology"/>
<sequence>MTWSEKLDSFFKISEHGSTIRTEVIAGFTTFMTMAYIIFVNPAILSKAHMPFAPLVTTTVIATAVITALMGLLAKKPYALAPGMGLNAYFTYSVVLVMGYSWQVALTAVFIEGLIFIALSVTKVRTMVANAFPVTLKYSIGAGIGLFLTFIGLNNANIIRYTAEKLLPNGQAVGVVVSMNYINIPSVAIALFGIFITIIFLVNRIKGALLWGILGSTLAAVLWAIHNPWAASQLYPSGFSLPSSPVSLPASIAPIALKLDFQGLINAGALGVIFAFLMVDFFDTLGTVTGLSAKVGDLDEKGNIPEKPLTRMLLTDAIGTTFGALIGTSTVTTYIESAAGVEEGGRTGLVSIVVALLFTIGLFITPIVALVPSAATAPALILVGLFMLSNMKMVNFDDYTEYIPAFITLIVMPFTYSISNGIGAGIITYVITKMATRRFKEITPLMYILAIVFVIYFIWLYWL</sequence>
<comment type="similarity">
    <text evidence="2 8">Belongs to the nucleobase:cation symporter-2 (NCS2) (TC 2.A.40) family. Azg-like subfamily.</text>
</comment>
<keyword evidence="10" id="KW-1185">Reference proteome</keyword>
<dbReference type="PANTHER" id="PTHR43337">
    <property type="entry name" value="XANTHINE/URACIL PERMEASE C887.17-RELATED"/>
    <property type="match status" value="1"/>
</dbReference>
<dbReference type="Proteomes" id="UP000001400">
    <property type="component" value="Chromosome"/>
</dbReference>
<evidence type="ECO:0000256" key="2">
    <source>
        <dbReference type="ARBA" id="ARBA00005697"/>
    </source>
</evidence>
<dbReference type="Pfam" id="PF00860">
    <property type="entry name" value="Xan_ur_permease"/>
    <property type="match status" value="1"/>
</dbReference>
<dbReference type="STRING" id="439481.Aboo_0940"/>
<evidence type="ECO:0000256" key="1">
    <source>
        <dbReference type="ARBA" id="ARBA00004651"/>
    </source>
</evidence>
<name>B5IDA1_ACIB4</name>
<dbReference type="GO" id="GO:0005886">
    <property type="term" value="C:plasma membrane"/>
    <property type="evidence" value="ECO:0007669"/>
    <property type="project" value="UniProtKB-SubCell"/>
</dbReference>
<dbReference type="GO" id="GO:0005345">
    <property type="term" value="F:purine nucleobase transmembrane transporter activity"/>
    <property type="evidence" value="ECO:0007669"/>
    <property type="project" value="TreeGrafter"/>
</dbReference>
<dbReference type="PIRSF" id="PIRSF005353">
    <property type="entry name" value="PbuG"/>
    <property type="match status" value="1"/>
</dbReference>
<evidence type="ECO:0000256" key="8">
    <source>
        <dbReference type="PIRNR" id="PIRNR005353"/>
    </source>
</evidence>
<dbReference type="eggNOG" id="arCOG02807">
    <property type="taxonomic scope" value="Archaea"/>
</dbReference>
<dbReference type="OrthoDB" id="27788at2157"/>
<dbReference type="InterPro" id="IPR006043">
    <property type="entry name" value="NCS2"/>
</dbReference>
<dbReference type="InterPro" id="IPR026033">
    <property type="entry name" value="Azg-like_bact_archaea"/>
</dbReference>
<gene>
    <name evidence="9" type="ordered locus">Aboo_0940</name>
</gene>
<keyword evidence="7 8" id="KW-0472">Membrane</keyword>
<dbReference type="GeneID" id="8827893"/>
<evidence type="ECO:0000256" key="3">
    <source>
        <dbReference type="ARBA" id="ARBA00022448"/>
    </source>
</evidence>
<dbReference type="RefSeq" id="WP_008084271.1">
    <property type="nucleotide sequence ID" value="NC_013926.1"/>
</dbReference>
<accession>B5IDA1</accession>
<evidence type="ECO:0000313" key="9">
    <source>
        <dbReference type="EMBL" id="ADD08749.1"/>
    </source>
</evidence>
<keyword evidence="4 8" id="KW-1003">Cell membrane</keyword>
<protein>
    <submittedName>
        <fullName evidence="9">Xanthine/uracil/vitamin C permease</fullName>
    </submittedName>
</protein>
<organism evidence="9 10">
    <name type="scientific">Aciduliprofundum boonei (strain DSM 19572 / T469)</name>
    <dbReference type="NCBI Taxonomy" id="439481"/>
    <lineage>
        <taxon>Archaea</taxon>
        <taxon>Methanobacteriati</taxon>
        <taxon>Thermoplasmatota</taxon>
        <taxon>DHVE2 group</taxon>
        <taxon>Candidatus Aciduliprofundum</taxon>
    </lineage>
</organism>
<dbReference type="EMBL" id="CP001941">
    <property type="protein sequence ID" value="ADD08749.1"/>
    <property type="molecule type" value="Genomic_DNA"/>
</dbReference>
<reference evidence="9" key="1">
    <citation type="submission" date="2010-02" db="EMBL/GenBank/DDBJ databases">
        <title>Complete sequence of Aciduliprofundum boonei T469.</title>
        <authorList>
            <consortium name="US DOE Joint Genome Institute"/>
            <person name="Lucas S."/>
            <person name="Copeland A."/>
            <person name="Lapidus A."/>
            <person name="Cheng J.-F."/>
            <person name="Bruce D."/>
            <person name="Goodwin L."/>
            <person name="Pitluck S."/>
            <person name="Saunders E."/>
            <person name="Detter J.C."/>
            <person name="Han C."/>
            <person name="Tapia R."/>
            <person name="Land M."/>
            <person name="Hauser L."/>
            <person name="Kyrpides N."/>
            <person name="Mikhailova N."/>
            <person name="Flores G."/>
            <person name="Reysenbach A.-L."/>
            <person name="Woyke T."/>
        </authorList>
    </citation>
    <scope>NUCLEOTIDE SEQUENCE</scope>
    <source>
        <strain evidence="9">T469</strain>
    </source>
</reference>
<dbReference type="KEGG" id="abi:Aboo_0940"/>
<dbReference type="HOGENOM" id="CLU_024508_0_1_2"/>
<keyword evidence="6 8" id="KW-1133">Transmembrane helix</keyword>
<evidence type="ECO:0000256" key="4">
    <source>
        <dbReference type="ARBA" id="ARBA00022475"/>
    </source>
</evidence>
<dbReference type="InterPro" id="IPR045018">
    <property type="entry name" value="Azg-like"/>
</dbReference>
<evidence type="ECO:0000256" key="5">
    <source>
        <dbReference type="ARBA" id="ARBA00022692"/>
    </source>
</evidence>
<evidence type="ECO:0000256" key="7">
    <source>
        <dbReference type="ARBA" id="ARBA00023136"/>
    </source>
</evidence>
<evidence type="ECO:0000256" key="6">
    <source>
        <dbReference type="ARBA" id="ARBA00022989"/>
    </source>
</evidence>
<keyword evidence="5 8" id="KW-0812">Transmembrane</keyword>
<dbReference type="PANTHER" id="PTHR43337:SF1">
    <property type="entry name" value="XANTHINE_URACIL PERMEASE C887.17-RELATED"/>
    <property type="match status" value="1"/>
</dbReference>
<evidence type="ECO:0000313" key="10">
    <source>
        <dbReference type="Proteomes" id="UP000001400"/>
    </source>
</evidence>